<dbReference type="EMBL" id="DOZN01000008">
    <property type="protein sequence ID" value="HCC42082.1"/>
    <property type="molecule type" value="Genomic_DNA"/>
</dbReference>
<evidence type="ECO:0000313" key="2">
    <source>
        <dbReference type="Proteomes" id="UP000263336"/>
    </source>
</evidence>
<protein>
    <recommendedName>
        <fullName evidence="3">MobA-like NTP transferase domain-containing protein</fullName>
    </recommendedName>
</protein>
<accession>A0A3D0ZPV5</accession>
<proteinExistence type="predicted"/>
<dbReference type="InterPro" id="IPR029044">
    <property type="entry name" value="Nucleotide-diphossugar_trans"/>
</dbReference>
<reference evidence="1 2" key="1">
    <citation type="journal article" date="2018" name="Nat. Biotechnol.">
        <title>A standardized bacterial taxonomy based on genome phylogeny substantially revises the tree of life.</title>
        <authorList>
            <person name="Parks D.H."/>
            <person name="Chuvochina M."/>
            <person name="Waite D.W."/>
            <person name="Rinke C."/>
            <person name="Skarshewski A."/>
            <person name="Chaumeil P.A."/>
            <person name="Hugenholtz P."/>
        </authorList>
    </citation>
    <scope>NUCLEOTIDE SEQUENCE [LARGE SCALE GENOMIC DNA]</scope>
    <source>
        <strain evidence="1">UBA11701</strain>
    </source>
</reference>
<dbReference type="SUPFAM" id="SSF53448">
    <property type="entry name" value="Nucleotide-diphospho-sugar transferases"/>
    <property type="match status" value="1"/>
</dbReference>
<name>A0A3D0ZPV5_UNCKA</name>
<comment type="caution">
    <text evidence="1">The sequence shown here is derived from an EMBL/GenBank/DDBJ whole genome shotgun (WGS) entry which is preliminary data.</text>
</comment>
<sequence length="255" mass="29592">MGTKVKKALVMAGSRGIRLGMGTKSHIIYKGKILLEYVLDSIFLAGIEDVLVFLPNKDDEEKIPRKSLKRLDYLKKKYKEITWVQYPTELGLGFRGAVNLVIDHFGTEPFYLLCGHSPQSYMFLKKMEKVYTKDSIVVSGYKYRYESCVSIARVNGNKIIGFENISGEKPKEFTSEGDNYITQMPYVIDRNFYEETIKKDKYKNKIEFYPKVYLESNNNCLLVENPITISEVDYEKDFQKLLHSIDTLIDCNYKL</sequence>
<evidence type="ECO:0000313" key="1">
    <source>
        <dbReference type="EMBL" id="HCC42082.1"/>
    </source>
</evidence>
<dbReference type="Gene3D" id="3.90.550.10">
    <property type="entry name" value="Spore Coat Polysaccharide Biosynthesis Protein SpsA, Chain A"/>
    <property type="match status" value="1"/>
</dbReference>
<dbReference type="AlphaFoldDB" id="A0A3D0ZPV5"/>
<dbReference type="Proteomes" id="UP000263336">
    <property type="component" value="Unassembled WGS sequence"/>
</dbReference>
<organism evidence="1 2">
    <name type="scientific">candidate division WWE3 bacterium</name>
    <dbReference type="NCBI Taxonomy" id="2053526"/>
    <lineage>
        <taxon>Bacteria</taxon>
        <taxon>Katanobacteria</taxon>
    </lineage>
</organism>
<evidence type="ECO:0008006" key="3">
    <source>
        <dbReference type="Google" id="ProtNLM"/>
    </source>
</evidence>
<gene>
    <name evidence="1" type="ORF">DEP93_01275</name>
</gene>